<dbReference type="GO" id="GO:0043531">
    <property type="term" value="F:ADP binding"/>
    <property type="evidence" value="ECO:0007669"/>
    <property type="project" value="InterPro"/>
</dbReference>
<dbReference type="GO" id="GO:0000160">
    <property type="term" value="P:phosphorelay signal transduction system"/>
    <property type="evidence" value="ECO:0007669"/>
    <property type="project" value="UniProtKB-KW"/>
</dbReference>
<dbReference type="InterPro" id="IPR005158">
    <property type="entry name" value="BTAD"/>
</dbReference>
<dbReference type="Gene3D" id="1.10.10.10">
    <property type="entry name" value="Winged helix-like DNA-binding domain superfamily/Winged helix DNA-binding domain"/>
    <property type="match status" value="1"/>
</dbReference>
<evidence type="ECO:0000256" key="2">
    <source>
        <dbReference type="ARBA" id="ARBA00023012"/>
    </source>
</evidence>
<dbReference type="RefSeq" id="WP_167023216.1">
    <property type="nucleotide sequence ID" value="NZ_CP050177.1"/>
</dbReference>
<dbReference type="EMBL" id="CP050177">
    <property type="protein sequence ID" value="QIQ01362.1"/>
    <property type="molecule type" value="Genomic_DNA"/>
</dbReference>
<evidence type="ECO:0000256" key="3">
    <source>
        <dbReference type="ARBA" id="ARBA00023015"/>
    </source>
</evidence>
<evidence type="ECO:0000313" key="10">
    <source>
        <dbReference type="Proteomes" id="UP000501179"/>
    </source>
</evidence>
<feature type="region of interest" description="Disordered" evidence="7">
    <location>
        <begin position="893"/>
        <end position="913"/>
    </location>
</feature>
<evidence type="ECO:0000256" key="6">
    <source>
        <dbReference type="PROSITE-ProRule" id="PRU01091"/>
    </source>
</evidence>
<evidence type="ECO:0000256" key="5">
    <source>
        <dbReference type="ARBA" id="ARBA00023163"/>
    </source>
</evidence>
<dbReference type="InterPro" id="IPR036388">
    <property type="entry name" value="WH-like_DNA-bd_sf"/>
</dbReference>
<evidence type="ECO:0000259" key="8">
    <source>
        <dbReference type="PROSITE" id="PS51755"/>
    </source>
</evidence>
<gene>
    <name evidence="9" type="ORF">HA039_02780</name>
</gene>
<evidence type="ECO:0000313" key="9">
    <source>
        <dbReference type="EMBL" id="QIQ01362.1"/>
    </source>
</evidence>
<proteinExistence type="inferred from homology"/>
<keyword evidence="5" id="KW-0804">Transcription</keyword>
<dbReference type="InterPro" id="IPR001867">
    <property type="entry name" value="OmpR/PhoB-type_DNA-bd"/>
</dbReference>
<dbReference type="InterPro" id="IPR051677">
    <property type="entry name" value="AfsR-DnrI-RedD_regulator"/>
</dbReference>
<keyword evidence="4 6" id="KW-0238">DNA-binding</keyword>
<feature type="DNA-binding region" description="OmpR/PhoB-type" evidence="6">
    <location>
        <begin position="1"/>
        <end position="97"/>
    </location>
</feature>
<dbReference type="Gene3D" id="1.25.40.10">
    <property type="entry name" value="Tetratricopeptide repeat domain"/>
    <property type="match status" value="2"/>
</dbReference>
<evidence type="ECO:0000256" key="1">
    <source>
        <dbReference type="ARBA" id="ARBA00005820"/>
    </source>
</evidence>
<dbReference type="GO" id="GO:0003677">
    <property type="term" value="F:DNA binding"/>
    <property type="evidence" value="ECO:0007669"/>
    <property type="project" value="UniProtKB-UniRule"/>
</dbReference>
<dbReference type="CDD" id="cd15831">
    <property type="entry name" value="BTAD"/>
    <property type="match status" value="1"/>
</dbReference>
<dbReference type="InterPro" id="IPR011990">
    <property type="entry name" value="TPR-like_helical_dom_sf"/>
</dbReference>
<feature type="compositionally biased region" description="Basic and acidic residues" evidence="7">
    <location>
        <begin position="901"/>
        <end position="913"/>
    </location>
</feature>
<sequence>MSRGLSFTVLGPVTARRDGVELVLGSPQQKALLAALLLREGAPMSIDEIADALWGNDVPATVAGVVRTYVYRLRRALGDGGGAPVIRSAFGGYELPLWPGELDLAVFRRHAAEAESARRAGAAGRVVAELRAALDLFPGTPLAGLPGPYAERQRDALDRMRSSARNALLQAELDRGGHAWVVDELTALVADRPFDERLREMQMVALYRCGRRAEALSAYQEARRALADELGVDPGVGLRTLQERVLRADPELTVVPSPDEEPVPPPVPVAATAQLPPDLSVFSGRAEHLREAVGLHARPRTGPGPTVGLVTGTAGVGKTIFAVHWAHAVEDDFPDGQVYVNLRGFDPTGTPTPPDEAVRIVLQSLGVAADRLPAHRDAQHALYRGMLAERRLILLLDNARDARQLRPLLAGGPGCLVIVTSRAQLGGIVAVDGAHPIHLDLLTEAEATDLLRRRLGDRRMVAEPKAVRELVQLCAGLPLALALVAARAASRRDFKLRDIAAEVSGGGLDALGAGGDPAGDARSVFSASYAALSESSARVFRLLALHPGPGITVAAAAALADVPQRTARHALRELAEAVLLLEERRPGRYCWHDLLQAYAGEIDTGIDRADRWNAARRRFFDQLLRSATNAASVLDPSRTRYVPDLPVGDVVAERPADYAEALAWTAREHRVLLAAVTAAATTGFPHHAWHLARELETFQTRVGDWTEMTMVQRVALQCARDLGDVVMQAGAHHSLAKAWHLLGDHEAARAAAAAAVDEYRAAGHRRGEADALGSLGDAAASLEQFGTAVRHYEAGIALHRELGDDLAMSALRDSLARVRSRTGRPEASPPAPRPAPTSFAEPEVTYLVAESFAYVGDAHAAKGDTAAALDSWRRASDLLAELTAPEAVTLRQRVSGWTAAAERRPDPTAHHGS</sequence>
<dbReference type="SUPFAM" id="SSF46894">
    <property type="entry name" value="C-terminal effector domain of the bipartite response regulators"/>
    <property type="match status" value="1"/>
</dbReference>
<dbReference type="SMART" id="SM01043">
    <property type="entry name" value="BTAD"/>
    <property type="match status" value="1"/>
</dbReference>
<feature type="domain" description="OmpR/PhoB-type" evidence="8">
    <location>
        <begin position="1"/>
        <end position="97"/>
    </location>
</feature>
<dbReference type="InterPro" id="IPR027417">
    <property type="entry name" value="P-loop_NTPase"/>
</dbReference>
<dbReference type="SUPFAM" id="SSF52540">
    <property type="entry name" value="P-loop containing nucleoside triphosphate hydrolases"/>
    <property type="match status" value="1"/>
</dbReference>
<protein>
    <submittedName>
        <fullName evidence="9">AfsR/SARP family transcriptional regulator</fullName>
    </submittedName>
</protein>
<feature type="region of interest" description="Disordered" evidence="7">
    <location>
        <begin position="818"/>
        <end position="839"/>
    </location>
</feature>
<dbReference type="PROSITE" id="PS51755">
    <property type="entry name" value="OMPR_PHOB"/>
    <property type="match status" value="1"/>
</dbReference>
<dbReference type="SMART" id="SM00862">
    <property type="entry name" value="Trans_reg_C"/>
    <property type="match status" value="1"/>
</dbReference>
<dbReference type="GO" id="GO:0006355">
    <property type="term" value="P:regulation of DNA-templated transcription"/>
    <property type="evidence" value="ECO:0007669"/>
    <property type="project" value="InterPro"/>
</dbReference>
<dbReference type="AlphaFoldDB" id="A0A6G9GSY3"/>
<accession>A0A6G9GSY3</accession>
<dbReference type="Pfam" id="PF00486">
    <property type="entry name" value="Trans_reg_C"/>
    <property type="match status" value="1"/>
</dbReference>
<dbReference type="InterPro" id="IPR019734">
    <property type="entry name" value="TPR_rpt"/>
</dbReference>
<evidence type="ECO:0000256" key="4">
    <source>
        <dbReference type="ARBA" id="ARBA00023125"/>
    </source>
</evidence>
<keyword evidence="10" id="KW-1185">Reference proteome</keyword>
<dbReference type="KEGG" id="slia:HA039_02780"/>
<reference evidence="9 10" key="1">
    <citation type="submission" date="2020-03" db="EMBL/GenBank/DDBJ databases">
        <title>A novel species.</title>
        <authorList>
            <person name="Gao J."/>
        </authorList>
    </citation>
    <scope>NUCLEOTIDE SEQUENCE [LARGE SCALE GENOMIC DNA]</scope>
    <source>
        <strain evidence="9 10">QMT-12</strain>
    </source>
</reference>
<comment type="similarity">
    <text evidence="1">Belongs to the AfsR/DnrI/RedD regulatory family.</text>
</comment>
<dbReference type="Pfam" id="PF03704">
    <property type="entry name" value="BTAD"/>
    <property type="match status" value="1"/>
</dbReference>
<name>A0A6G9GSY3_9ACTN</name>
<dbReference type="PANTHER" id="PTHR35807:SF1">
    <property type="entry name" value="TRANSCRIPTIONAL REGULATOR REDD"/>
    <property type="match status" value="1"/>
</dbReference>
<dbReference type="InterPro" id="IPR016032">
    <property type="entry name" value="Sig_transdc_resp-reg_C-effctor"/>
</dbReference>
<dbReference type="Proteomes" id="UP000501179">
    <property type="component" value="Chromosome"/>
</dbReference>
<dbReference type="PRINTS" id="PR00364">
    <property type="entry name" value="DISEASERSIST"/>
</dbReference>
<evidence type="ECO:0000256" key="7">
    <source>
        <dbReference type="SAM" id="MobiDB-lite"/>
    </source>
</evidence>
<dbReference type="Gene3D" id="3.40.50.300">
    <property type="entry name" value="P-loop containing nucleotide triphosphate hydrolases"/>
    <property type="match status" value="1"/>
</dbReference>
<keyword evidence="2" id="KW-0902">Two-component regulatory system</keyword>
<dbReference type="SMART" id="SM00028">
    <property type="entry name" value="TPR"/>
    <property type="match status" value="3"/>
</dbReference>
<dbReference type="SUPFAM" id="SSF48452">
    <property type="entry name" value="TPR-like"/>
    <property type="match status" value="2"/>
</dbReference>
<organism evidence="9 10">
    <name type="scientific">Streptomyces liangshanensis</name>
    <dbReference type="NCBI Taxonomy" id="2717324"/>
    <lineage>
        <taxon>Bacteria</taxon>
        <taxon>Bacillati</taxon>
        <taxon>Actinomycetota</taxon>
        <taxon>Actinomycetes</taxon>
        <taxon>Kitasatosporales</taxon>
        <taxon>Streptomycetaceae</taxon>
        <taxon>Streptomyces</taxon>
    </lineage>
</organism>
<dbReference type="PANTHER" id="PTHR35807">
    <property type="entry name" value="TRANSCRIPTIONAL REGULATOR REDD-RELATED"/>
    <property type="match status" value="1"/>
</dbReference>
<keyword evidence="3" id="KW-0805">Transcription regulation</keyword>